<keyword evidence="4" id="KW-0677">Repeat</keyword>
<reference evidence="5" key="1">
    <citation type="journal article" date="2013" name="Genome Biol.">
        <title>Draft genome of the mountain pine beetle, Dendroctonus ponderosae Hopkins, a major forest pest.</title>
        <authorList>
            <person name="Keeling C.I."/>
            <person name="Yuen M.M."/>
            <person name="Liao N.Y."/>
            <person name="Docking T.R."/>
            <person name="Chan S.K."/>
            <person name="Taylor G.A."/>
            <person name="Palmquist D.L."/>
            <person name="Jackman S.D."/>
            <person name="Nguyen A."/>
            <person name="Li M."/>
            <person name="Henderson H."/>
            <person name="Janes J.K."/>
            <person name="Zhao Y."/>
            <person name="Pandoh P."/>
            <person name="Moore R."/>
            <person name="Sperling F.A."/>
            <person name="Huber D.P."/>
            <person name="Birol I."/>
            <person name="Jones S.J."/>
            <person name="Bohlmann J."/>
        </authorList>
    </citation>
    <scope>NUCLEOTIDE SEQUENCE</scope>
</reference>
<comment type="similarity">
    <text evidence="1">Belongs to the protein prenyltransferase subunit alpha family.</text>
</comment>
<dbReference type="AlphaFoldDB" id="N6U239"/>
<organism evidence="5">
    <name type="scientific">Dendroctonus ponderosae</name>
    <name type="common">Mountain pine beetle</name>
    <dbReference type="NCBI Taxonomy" id="77166"/>
    <lineage>
        <taxon>Eukaryota</taxon>
        <taxon>Metazoa</taxon>
        <taxon>Ecdysozoa</taxon>
        <taxon>Arthropoda</taxon>
        <taxon>Hexapoda</taxon>
        <taxon>Insecta</taxon>
        <taxon>Pterygota</taxon>
        <taxon>Neoptera</taxon>
        <taxon>Endopterygota</taxon>
        <taxon>Coleoptera</taxon>
        <taxon>Polyphaga</taxon>
        <taxon>Cucujiformia</taxon>
        <taxon>Curculionidae</taxon>
        <taxon>Scolytinae</taxon>
        <taxon>Dendroctonus</taxon>
    </lineage>
</organism>
<dbReference type="PANTHER" id="PTHR11129">
    <property type="entry name" value="PROTEIN FARNESYLTRANSFERASE ALPHA SUBUNIT/RAB GERANYLGERANYL TRANSFERASE ALPHA SUBUNIT"/>
    <property type="match status" value="1"/>
</dbReference>
<dbReference type="Gene3D" id="1.25.40.120">
    <property type="entry name" value="Protein prenylyltransferase"/>
    <property type="match status" value="1"/>
</dbReference>
<dbReference type="GO" id="GO:0005737">
    <property type="term" value="C:cytoplasm"/>
    <property type="evidence" value="ECO:0007669"/>
    <property type="project" value="TreeGrafter"/>
</dbReference>
<evidence type="ECO:0000256" key="3">
    <source>
        <dbReference type="ARBA" id="ARBA00022679"/>
    </source>
</evidence>
<evidence type="ECO:0000256" key="1">
    <source>
        <dbReference type="ARBA" id="ARBA00006734"/>
    </source>
</evidence>
<feature type="non-terminal residue" evidence="5">
    <location>
        <position position="434"/>
    </location>
</feature>
<accession>N6U239</accession>
<dbReference type="SUPFAM" id="SSF48439">
    <property type="entry name" value="Protein prenylyltransferase"/>
    <property type="match status" value="1"/>
</dbReference>
<dbReference type="GO" id="GO:0008318">
    <property type="term" value="F:protein prenyltransferase activity"/>
    <property type="evidence" value="ECO:0007669"/>
    <property type="project" value="InterPro"/>
</dbReference>
<keyword evidence="2" id="KW-0637">Prenyltransferase</keyword>
<dbReference type="InterPro" id="IPR002088">
    <property type="entry name" value="Prenyl_trans_a"/>
</dbReference>
<protein>
    <submittedName>
        <fullName evidence="5">Uncharacterized protein</fullName>
    </submittedName>
</protein>
<keyword evidence="3" id="KW-0808">Transferase</keyword>
<sequence>MAHYETMSERICKDLREIVLASTINTPPFKVKDFAIVTEERGIYNKSPILFQEAHLGLEAWSVDIIYQYVCSKIFPLRKHLARGKTSLQERRNLNCWLIAAILINPQVTTFWNMRRNLALQAAVAFSVELEFSRIVLTRNYKSSDAFTYRRWVLQRMFLDETARCVVFGVTRSLFYGELQICDKVLELAPDNYHCWIHRQCCMVIFDMKNVIEDTLREEFKFIDLWVQRHTKISNGYHYKQFLINFVNVNKRYGPQSSISFVNNSVIVPRSACKSVEDGKINIDNFWEQLGNNDFYDCSKTFNMWICVLWNDLANEDFKDKLFYMHENFWLHRRFILYMMFSSIYYNLGGKLDVGNEVIHVKSTLRDPNILFTVSNSNYKVDEPIFINHARNKIITSPFYKALISAEKKLVQKLTFPSNHELIRRHCSWLNNFL</sequence>
<feature type="non-terminal residue" evidence="5">
    <location>
        <position position="1"/>
    </location>
</feature>
<dbReference type="HOGENOM" id="CLU_048186_1_0_1"/>
<proteinExistence type="inferred from homology"/>
<evidence type="ECO:0000256" key="4">
    <source>
        <dbReference type="ARBA" id="ARBA00022737"/>
    </source>
</evidence>
<dbReference type="OMA" id="HSWNHRM"/>
<dbReference type="PROSITE" id="PS51147">
    <property type="entry name" value="PFTA"/>
    <property type="match status" value="1"/>
</dbReference>
<name>N6U239_DENPD</name>
<dbReference type="Pfam" id="PF01239">
    <property type="entry name" value="PPTA"/>
    <property type="match status" value="2"/>
</dbReference>
<dbReference type="OrthoDB" id="5358702at2759"/>
<gene>
    <name evidence="5" type="ORF">YQE_10711</name>
</gene>
<evidence type="ECO:0000313" key="5">
    <source>
        <dbReference type="EMBL" id="ENN72612.1"/>
    </source>
</evidence>
<dbReference type="EMBL" id="KB741213">
    <property type="protein sequence ID" value="ENN72612.1"/>
    <property type="molecule type" value="Genomic_DNA"/>
</dbReference>
<dbReference type="PANTHER" id="PTHR11129:SF3">
    <property type="entry name" value="PROTEIN PRENYLTRANSFERASE ALPHA SUBUNIT REPEAT-CONTAINING PROTEIN 1"/>
    <property type="match status" value="1"/>
</dbReference>
<evidence type="ECO:0000256" key="2">
    <source>
        <dbReference type="ARBA" id="ARBA00022602"/>
    </source>
</evidence>